<accession>A0A8C5DRG6</accession>
<dbReference type="PANTHER" id="PTHR14594:SF1">
    <property type="entry name" value="CENTROSOMAL PROTEIN OF 70 KDA"/>
    <property type="match status" value="1"/>
</dbReference>
<reference evidence="10" key="2">
    <citation type="submission" date="2025-08" db="UniProtKB">
        <authorList>
            <consortium name="Ensembl"/>
        </authorList>
    </citation>
    <scope>IDENTIFICATION</scope>
</reference>
<dbReference type="GO" id="GO:0043015">
    <property type="term" value="F:gamma-tubulin binding"/>
    <property type="evidence" value="ECO:0007669"/>
    <property type="project" value="InterPro"/>
</dbReference>
<evidence type="ECO:0000256" key="1">
    <source>
        <dbReference type="ARBA" id="ARBA00004300"/>
    </source>
</evidence>
<dbReference type="InterPro" id="IPR037692">
    <property type="entry name" value="CEP70"/>
</dbReference>
<dbReference type="Proteomes" id="UP000694680">
    <property type="component" value="Chromosome 2"/>
</dbReference>
<evidence type="ECO:0000256" key="6">
    <source>
        <dbReference type="ARBA" id="ARBA00023054"/>
    </source>
</evidence>
<proteinExistence type="predicted"/>
<comment type="subcellular location">
    <subcellularLocation>
        <location evidence="1">Cytoplasm</location>
        <location evidence="1">Cytoskeleton</location>
        <location evidence="1">Microtubule organizing center</location>
        <location evidence="1">Centrosome</location>
    </subcellularLocation>
</comment>
<keyword evidence="7" id="KW-0206">Cytoskeleton</keyword>
<dbReference type="Ensembl" id="ENSGWIT00000011978.1">
    <property type="protein sequence ID" value="ENSGWIP00000010764.1"/>
    <property type="gene ID" value="ENSGWIG00000006321.1"/>
</dbReference>
<keyword evidence="5" id="KW-0802">TPR repeat</keyword>
<comment type="function">
    <text evidence="8">Plays a role in the organization of both preexisting and nascent microtubules in interphase cells. During mitosis, required for the organization and orientation of the mitotic spindle.</text>
</comment>
<evidence type="ECO:0000256" key="4">
    <source>
        <dbReference type="ARBA" id="ARBA00022490"/>
    </source>
</evidence>
<gene>
    <name evidence="10" type="primary">cep70</name>
</gene>
<evidence type="ECO:0000256" key="9">
    <source>
        <dbReference type="SAM" id="Coils"/>
    </source>
</evidence>
<dbReference type="GO" id="GO:0070507">
    <property type="term" value="P:regulation of microtubule cytoskeleton organization"/>
    <property type="evidence" value="ECO:0007669"/>
    <property type="project" value="InterPro"/>
</dbReference>
<evidence type="ECO:0000256" key="7">
    <source>
        <dbReference type="ARBA" id="ARBA00023212"/>
    </source>
</evidence>
<reference evidence="10" key="1">
    <citation type="submission" date="2020-06" db="EMBL/GenBank/DDBJ databases">
        <authorList>
            <consortium name="Wellcome Sanger Institute Data Sharing"/>
        </authorList>
    </citation>
    <scope>NUCLEOTIDE SEQUENCE [LARGE SCALE GENOMIC DNA]</scope>
</reference>
<feature type="coiled-coil region" evidence="9">
    <location>
        <begin position="230"/>
        <end position="257"/>
    </location>
</feature>
<evidence type="ECO:0000256" key="3">
    <source>
        <dbReference type="ARBA" id="ARBA00018408"/>
    </source>
</evidence>
<evidence type="ECO:0000313" key="10">
    <source>
        <dbReference type="Ensembl" id="ENSGWIP00000010764.1"/>
    </source>
</evidence>
<evidence type="ECO:0000256" key="2">
    <source>
        <dbReference type="ARBA" id="ARBA00011832"/>
    </source>
</evidence>
<sequence length="508" mass="58790">MEEEEQVEWDDVNKLLQHHGFKPVRFADPVENRNHCELVLLDKKSCGDVRTMLRTMLTDSDRRQTLIQELNRSNNKLKEEAQQHMSRSAVQSQRISELERLLDQVKTRVQVLEERYLGTAVQQHSTMQQLLQDKRQARNQCQSLEQQLSTQQEEHTQLQKKLYFTVKEEEKRLAQQDQMFREVLGRSCQKMSATDQQVMEVVDFYEIKLTQLQDELSFFCPHRYVSLKGIQKQQQQVEELKREVGRLKEELDSRLVSLHFYLMFLLLLIRTEINLTPDVFSSSFQLLEEIKAVVTNPNAPLPLHRQKPSPNASDLAGFQALLPTLETWSQQLHLLKALHSSLEELSVRLMPWQPLNTGTQRVEDMMLLVDTMLENTLADDDKALRSPTRHTLSSFVSHFQKLFDVPSLNGVYPRMNEVYTRLGEMTNAMRNLREVLELGSPPPPAGPCSTTRTREIAESVCGVVCQTPCILFSSIIVKVRQHEEFFPAFQALVTDILHTLGESDTPQL</sequence>
<keyword evidence="6 9" id="KW-0175">Coiled coil</keyword>
<reference evidence="10" key="3">
    <citation type="submission" date="2025-09" db="UniProtKB">
        <authorList>
            <consortium name="Ensembl"/>
        </authorList>
    </citation>
    <scope>IDENTIFICATION</scope>
</reference>
<dbReference type="AlphaFoldDB" id="A0A8C5DRG6"/>
<dbReference type="GO" id="GO:0060271">
    <property type="term" value="P:cilium assembly"/>
    <property type="evidence" value="ECO:0007669"/>
    <property type="project" value="InterPro"/>
</dbReference>
<keyword evidence="11" id="KW-1185">Reference proteome</keyword>
<comment type="subunit">
    <text evidence="2">Directly interacts with tubulin-gamma; this interaction determines centrosomal localization.</text>
</comment>
<evidence type="ECO:0000256" key="5">
    <source>
        <dbReference type="ARBA" id="ARBA00022803"/>
    </source>
</evidence>
<organism evidence="10 11">
    <name type="scientific">Gouania willdenowi</name>
    <name type="common">Blunt-snouted clingfish</name>
    <name type="synonym">Lepadogaster willdenowi</name>
    <dbReference type="NCBI Taxonomy" id="441366"/>
    <lineage>
        <taxon>Eukaryota</taxon>
        <taxon>Metazoa</taxon>
        <taxon>Chordata</taxon>
        <taxon>Craniata</taxon>
        <taxon>Vertebrata</taxon>
        <taxon>Euteleostomi</taxon>
        <taxon>Actinopterygii</taxon>
        <taxon>Neopterygii</taxon>
        <taxon>Teleostei</taxon>
        <taxon>Neoteleostei</taxon>
        <taxon>Acanthomorphata</taxon>
        <taxon>Ovalentaria</taxon>
        <taxon>Blenniimorphae</taxon>
        <taxon>Blenniiformes</taxon>
        <taxon>Gobiesocoidei</taxon>
        <taxon>Gobiesocidae</taxon>
        <taxon>Gobiesocinae</taxon>
        <taxon>Gouania</taxon>
    </lineage>
</organism>
<protein>
    <recommendedName>
        <fullName evidence="3">Centrosomal protein of 70 kDa</fullName>
    </recommendedName>
</protein>
<evidence type="ECO:0000313" key="11">
    <source>
        <dbReference type="Proteomes" id="UP000694680"/>
    </source>
</evidence>
<dbReference type="PANTHER" id="PTHR14594">
    <property type="entry name" value="CENTROSOMAL PROTEIN OF 70 KDA"/>
    <property type="match status" value="1"/>
</dbReference>
<keyword evidence="4" id="KW-0963">Cytoplasm</keyword>
<evidence type="ECO:0000256" key="8">
    <source>
        <dbReference type="ARBA" id="ARBA00025273"/>
    </source>
</evidence>
<dbReference type="GO" id="GO:0005813">
    <property type="term" value="C:centrosome"/>
    <property type="evidence" value="ECO:0007669"/>
    <property type="project" value="UniProtKB-SubCell"/>
</dbReference>
<name>A0A8C5DRG6_GOUWI</name>
<feature type="coiled-coil region" evidence="9">
    <location>
        <begin position="60"/>
        <end position="161"/>
    </location>
</feature>